<sequence length="178" mass="20107">MQTKKGPYLLLTILMIIVALVAGVQLGRQVEQTNKAINYLLSVTPRPPTAAPTPKLPEKYLTYKQSQCGLQFLYPDTLTIVRETTTSAEFAINKQPALYLDCGKDAMLHVTSYMLQGKVATQEAQFQNQNIKITLTTLDKGNKQLFFSIINTQSGKTIWMTIREYLYPLLEKTVEFIP</sequence>
<dbReference type="AlphaFoldDB" id="A0A1F7J7F2"/>
<dbReference type="Proteomes" id="UP000176480">
    <property type="component" value="Unassembled WGS sequence"/>
</dbReference>
<name>A0A1F7J7F2_9BACT</name>
<protein>
    <submittedName>
        <fullName evidence="1">Uncharacterized protein</fullName>
    </submittedName>
</protein>
<comment type="caution">
    <text evidence="1">The sequence shown here is derived from an EMBL/GenBank/DDBJ whole genome shotgun (WGS) entry which is preliminary data.</text>
</comment>
<dbReference type="EMBL" id="MGAR01000026">
    <property type="protein sequence ID" value="OGK51537.1"/>
    <property type="molecule type" value="Genomic_DNA"/>
</dbReference>
<dbReference type="STRING" id="1802067.A2966_04595"/>
<accession>A0A1F7J7F2</accession>
<proteinExistence type="predicted"/>
<gene>
    <name evidence="1" type="ORF">A2966_04595</name>
</gene>
<evidence type="ECO:0000313" key="1">
    <source>
        <dbReference type="EMBL" id="OGK51537.1"/>
    </source>
</evidence>
<evidence type="ECO:0000313" key="2">
    <source>
        <dbReference type="Proteomes" id="UP000176480"/>
    </source>
</evidence>
<reference evidence="1 2" key="1">
    <citation type="journal article" date="2016" name="Nat. Commun.">
        <title>Thousands of microbial genomes shed light on interconnected biogeochemical processes in an aquifer system.</title>
        <authorList>
            <person name="Anantharaman K."/>
            <person name="Brown C.T."/>
            <person name="Hug L.A."/>
            <person name="Sharon I."/>
            <person name="Castelle C.J."/>
            <person name="Probst A.J."/>
            <person name="Thomas B.C."/>
            <person name="Singh A."/>
            <person name="Wilkins M.J."/>
            <person name="Karaoz U."/>
            <person name="Brodie E.L."/>
            <person name="Williams K.H."/>
            <person name="Hubbard S.S."/>
            <person name="Banfield J.F."/>
        </authorList>
    </citation>
    <scope>NUCLEOTIDE SEQUENCE [LARGE SCALE GENOMIC DNA]</scope>
</reference>
<organism evidence="1 2">
    <name type="scientific">Candidatus Roizmanbacteria bacterium RIFCSPLOWO2_01_FULL_41_22</name>
    <dbReference type="NCBI Taxonomy" id="1802067"/>
    <lineage>
        <taxon>Bacteria</taxon>
        <taxon>Candidatus Roizmaniibacteriota</taxon>
    </lineage>
</organism>